<organism evidence="9 10">
    <name type="scientific">Burkholderia ubonensis</name>
    <dbReference type="NCBI Taxonomy" id="101571"/>
    <lineage>
        <taxon>Bacteria</taxon>
        <taxon>Pseudomonadati</taxon>
        <taxon>Pseudomonadota</taxon>
        <taxon>Betaproteobacteria</taxon>
        <taxon>Burkholderiales</taxon>
        <taxon>Burkholderiaceae</taxon>
        <taxon>Burkholderia</taxon>
        <taxon>Burkholderia cepacia complex</taxon>
    </lineage>
</organism>
<evidence type="ECO:0000313" key="9">
    <source>
        <dbReference type="EMBL" id="KWZ59863.1"/>
    </source>
</evidence>
<protein>
    <recommendedName>
        <fullName evidence="11">Glycosyl transferase</fullName>
    </recommendedName>
</protein>
<gene>
    <name evidence="9" type="ORF">WK57_04240</name>
</gene>
<feature type="transmembrane region" description="Helical" evidence="8">
    <location>
        <begin position="76"/>
        <end position="93"/>
    </location>
</feature>
<dbReference type="GO" id="GO:0044038">
    <property type="term" value="P:cell wall macromolecule biosynthetic process"/>
    <property type="evidence" value="ECO:0007669"/>
    <property type="project" value="TreeGrafter"/>
</dbReference>
<accession>A0AA40RAQ7</accession>
<dbReference type="GO" id="GO:0046872">
    <property type="term" value="F:metal ion binding"/>
    <property type="evidence" value="ECO:0007669"/>
    <property type="project" value="UniProtKB-KW"/>
</dbReference>
<keyword evidence="7" id="KW-0479">Metal-binding</keyword>
<dbReference type="PANTHER" id="PTHR22926:SF3">
    <property type="entry name" value="UNDECAPRENYL-PHOSPHATE ALPHA-N-ACETYLGLUCOSAMINYL 1-PHOSPHATE TRANSFERASE"/>
    <property type="match status" value="1"/>
</dbReference>
<feature type="transmembrane region" description="Helical" evidence="8">
    <location>
        <begin position="124"/>
        <end position="143"/>
    </location>
</feature>
<keyword evidence="3" id="KW-0808">Transferase</keyword>
<evidence type="ECO:0000256" key="6">
    <source>
        <dbReference type="ARBA" id="ARBA00023136"/>
    </source>
</evidence>
<dbReference type="AlphaFoldDB" id="A0AA40RAQ7"/>
<keyword evidence="6 8" id="KW-0472">Membrane</keyword>
<dbReference type="Pfam" id="PF00953">
    <property type="entry name" value="Glycos_transf_4"/>
    <property type="match status" value="1"/>
</dbReference>
<evidence type="ECO:0000256" key="1">
    <source>
        <dbReference type="ARBA" id="ARBA00004651"/>
    </source>
</evidence>
<feature type="transmembrane region" description="Helical" evidence="8">
    <location>
        <begin position="100"/>
        <end position="118"/>
    </location>
</feature>
<dbReference type="Proteomes" id="UP000070119">
    <property type="component" value="Chromosome 1"/>
</dbReference>
<proteinExistence type="predicted"/>
<evidence type="ECO:0000256" key="3">
    <source>
        <dbReference type="ARBA" id="ARBA00022679"/>
    </source>
</evidence>
<feature type="transmembrane region" description="Helical" evidence="8">
    <location>
        <begin position="173"/>
        <end position="190"/>
    </location>
</feature>
<comment type="cofactor">
    <cofactor evidence="7">
        <name>Mg(2+)</name>
        <dbReference type="ChEBI" id="CHEBI:18420"/>
    </cofactor>
</comment>
<dbReference type="GO" id="GO:0009103">
    <property type="term" value="P:lipopolysaccharide biosynthetic process"/>
    <property type="evidence" value="ECO:0007669"/>
    <property type="project" value="TreeGrafter"/>
</dbReference>
<name>A0AA40RAQ7_9BURK</name>
<feature type="binding site" evidence="7">
    <location>
        <position position="201"/>
    </location>
    <ligand>
        <name>Mg(2+)</name>
        <dbReference type="ChEBI" id="CHEBI:18420"/>
    </ligand>
</feature>
<evidence type="ECO:0008006" key="11">
    <source>
        <dbReference type="Google" id="ProtNLM"/>
    </source>
</evidence>
<dbReference type="GO" id="GO:0016780">
    <property type="term" value="F:phosphotransferase activity, for other substituted phosphate groups"/>
    <property type="evidence" value="ECO:0007669"/>
    <property type="project" value="InterPro"/>
</dbReference>
<feature type="binding site" evidence="7">
    <location>
        <position position="142"/>
    </location>
    <ligand>
        <name>Mg(2+)</name>
        <dbReference type="ChEBI" id="CHEBI:18420"/>
    </ligand>
</feature>
<reference evidence="9 10" key="1">
    <citation type="submission" date="2015-11" db="EMBL/GenBank/DDBJ databases">
        <authorList>
            <person name="Sahl J."/>
            <person name="Wagner D."/>
            <person name="Keim P."/>
        </authorList>
    </citation>
    <scope>NUCLEOTIDE SEQUENCE [LARGE SCALE GENOMIC DNA]</scope>
    <source>
        <strain evidence="9 10">MSMB1157</strain>
    </source>
</reference>
<keyword evidence="2" id="KW-1003">Cell membrane</keyword>
<sequence>MIMRDIPSIVAAAGLAAVVCVAVLAWLLKTRLAWRLAIDTPNWRSLHTIPVPRVGGWGLVPSTLAASLVVGGGSRIGYALAGMTALAVLSFVDDRRGLPASLRFAVHFVIAGLFVRSLGTGGGLWAAIVLGVATVWMTNLYNFMDGLDGLAGGMALFGFGAYAWAAAGHASELAIVASALAGAALGFLVFNFHPAKIFLGDVGSIPLGFMAGALGLYGWRNGVWPLWYPAIVFSPFIADASLTLAKRAIRKERVWEAHREHYYQRLARMGMRHRTVAAVWHGLMATAALLGIVMLQFSAFAQHAILTLWYLGLLVACFRLDAAWKRFERQEPT</sequence>
<feature type="transmembrane region" description="Helical" evidence="8">
    <location>
        <begin position="49"/>
        <end position="70"/>
    </location>
</feature>
<evidence type="ECO:0000256" key="8">
    <source>
        <dbReference type="SAM" id="Phobius"/>
    </source>
</evidence>
<feature type="transmembrane region" description="Helical" evidence="8">
    <location>
        <begin position="197"/>
        <end position="220"/>
    </location>
</feature>
<comment type="subcellular location">
    <subcellularLocation>
        <location evidence="1">Cell membrane</location>
        <topology evidence="1">Multi-pass membrane protein</topology>
    </subcellularLocation>
</comment>
<feature type="transmembrane region" description="Helical" evidence="8">
    <location>
        <begin position="150"/>
        <end position="167"/>
    </location>
</feature>
<dbReference type="EMBL" id="LNJU01000001">
    <property type="protein sequence ID" value="KWZ59863.1"/>
    <property type="molecule type" value="Genomic_DNA"/>
</dbReference>
<dbReference type="PANTHER" id="PTHR22926">
    <property type="entry name" value="PHOSPHO-N-ACETYLMURAMOYL-PENTAPEPTIDE-TRANSFERASE"/>
    <property type="match status" value="1"/>
</dbReference>
<keyword evidence="7" id="KW-0460">Magnesium</keyword>
<dbReference type="CDD" id="cd06854">
    <property type="entry name" value="GT_WbpL_WbcO_like"/>
    <property type="match status" value="1"/>
</dbReference>
<dbReference type="GO" id="GO:0071555">
    <property type="term" value="P:cell wall organization"/>
    <property type="evidence" value="ECO:0007669"/>
    <property type="project" value="TreeGrafter"/>
</dbReference>
<dbReference type="GO" id="GO:0005886">
    <property type="term" value="C:plasma membrane"/>
    <property type="evidence" value="ECO:0007669"/>
    <property type="project" value="UniProtKB-SubCell"/>
</dbReference>
<evidence type="ECO:0000313" key="10">
    <source>
        <dbReference type="Proteomes" id="UP000070119"/>
    </source>
</evidence>
<feature type="transmembrane region" description="Helical" evidence="8">
    <location>
        <begin position="226"/>
        <end position="245"/>
    </location>
</feature>
<feature type="transmembrane region" description="Helical" evidence="8">
    <location>
        <begin position="300"/>
        <end position="320"/>
    </location>
</feature>
<keyword evidence="4 8" id="KW-0812">Transmembrane</keyword>
<comment type="caution">
    <text evidence="9">The sequence shown here is derived from an EMBL/GenBank/DDBJ whole genome shotgun (WGS) entry which is preliminary data.</text>
</comment>
<evidence type="ECO:0000256" key="2">
    <source>
        <dbReference type="ARBA" id="ARBA00022475"/>
    </source>
</evidence>
<evidence type="ECO:0000256" key="5">
    <source>
        <dbReference type="ARBA" id="ARBA00022989"/>
    </source>
</evidence>
<feature type="transmembrane region" description="Helical" evidence="8">
    <location>
        <begin position="6"/>
        <end position="28"/>
    </location>
</feature>
<evidence type="ECO:0000256" key="7">
    <source>
        <dbReference type="PIRSR" id="PIRSR600715-1"/>
    </source>
</evidence>
<feature type="transmembrane region" description="Helical" evidence="8">
    <location>
        <begin position="275"/>
        <end position="294"/>
    </location>
</feature>
<evidence type="ECO:0000256" key="4">
    <source>
        <dbReference type="ARBA" id="ARBA00022692"/>
    </source>
</evidence>
<dbReference type="InterPro" id="IPR000715">
    <property type="entry name" value="Glycosyl_transferase_4"/>
</dbReference>
<keyword evidence="5 8" id="KW-1133">Transmembrane helix</keyword>